<comment type="caution">
    <text evidence="1">The sequence shown here is derived from an EMBL/GenBank/DDBJ whole genome shotgun (WGS) entry which is preliminary data.</text>
</comment>
<dbReference type="KEGG" id="tng:GSTEN00017423G001"/>
<dbReference type="EMBL" id="CAAE01014577">
    <property type="protein sequence ID" value="CAF99387.1"/>
    <property type="molecule type" value="Genomic_DNA"/>
</dbReference>
<dbReference type="AlphaFoldDB" id="Q4SIZ5"/>
<gene>
    <name evidence="1" type="ORF">GSTENG00017423001</name>
</gene>
<protein>
    <submittedName>
        <fullName evidence="1">(spotted green pufferfish) hypothetical protein</fullName>
    </submittedName>
</protein>
<reference evidence="1" key="1">
    <citation type="journal article" date="2004" name="Nature">
        <title>Genome duplication in the teleost fish Tetraodon nigroviridis reveals the early vertebrate proto-karyotype.</title>
        <authorList>
            <person name="Jaillon O."/>
            <person name="Aury J.-M."/>
            <person name="Brunet F."/>
            <person name="Petit J.-L."/>
            <person name="Stange-Thomann N."/>
            <person name="Mauceli E."/>
            <person name="Bouneau L."/>
            <person name="Fischer C."/>
            <person name="Ozouf-Costaz C."/>
            <person name="Bernot A."/>
            <person name="Nicaud S."/>
            <person name="Jaffe D."/>
            <person name="Fisher S."/>
            <person name="Lutfalla G."/>
            <person name="Dossat C."/>
            <person name="Segurens B."/>
            <person name="Dasilva C."/>
            <person name="Salanoubat M."/>
            <person name="Levy M."/>
            <person name="Boudet N."/>
            <person name="Castellano S."/>
            <person name="Anthouard V."/>
            <person name="Jubin C."/>
            <person name="Castelli V."/>
            <person name="Katinka M."/>
            <person name="Vacherie B."/>
            <person name="Biemont C."/>
            <person name="Skalli Z."/>
            <person name="Cattolico L."/>
            <person name="Poulain J."/>
            <person name="De Berardinis V."/>
            <person name="Cruaud C."/>
            <person name="Duprat S."/>
            <person name="Brottier P."/>
            <person name="Coutanceau J.-P."/>
            <person name="Gouzy J."/>
            <person name="Parra G."/>
            <person name="Lardier G."/>
            <person name="Chapple C."/>
            <person name="McKernan K.J."/>
            <person name="McEwan P."/>
            <person name="Bosak S."/>
            <person name="Kellis M."/>
            <person name="Volff J.-N."/>
            <person name="Guigo R."/>
            <person name="Zody M.C."/>
            <person name="Mesirov J."/>
            <person name="Lindblad-Toh K."/>
            <person name="Birren B."/>
            <person name="Nusbaum C."/>
            <person name="Kahn D."/>
            <person name="Robinson-Rechavi M."/>
            <person name="Laudet V."/>
            <person name="Schachter V."/>
            <person name="Quetier F."/>
            <person name="Saurin W."/>
            <person name="Scarpelli C."/>
            <person name="Wincker P."/>
            <person name="Lander E.S."/>
            <person name="Weissenbach J."/>
            <person name="Roest Crollius H."/>
        </authorList>
    </citation>
    <scope>NUCLEOTIDE SEQUENCE [LARGE SCALE GENOMIC DNA]</scope>
</reference>
<name>Q4SIZ5_TETNG</name>
<sequence>MSSWPWLDVCEWYPSVSCQGQRVIRRAVTSHLDASASAI</sequence>
<organism evidence="1">
    <name type="scientific">Tetraodon nigroviridis</name>
    <name type="common">Spotted green pufferfish</name>
    <name type="synonym">Chelonodon nigroviridis</name>
    <dbReference type="NCBI Taxonomy" id="99883"/>
    <lineage>
        <taxon>Eukaryota</taxon>
        <taxon>Metazoa</taxon>
        <taxon>Chordata</taxon>
        <taxon>Craniata</taxon>
        <taxon>Vertebrata</taxon>
        <taxon>Euteleostomi</taxon>
        <taxon>Actinopterygii</taxon>
        <taxon>Neopterygii</taxon>
        <taxon>Teleostei</taxon>
        <taxon>Neoteleostei</taxon>
        <taxon>Acanthomorphata</taxon>
        <taxon>Eupercaria</taxon>
        <taxon>Tetraodontiformes</taxon>
        <taxon>Tetradontoidea</taxon>
        <taxon>Tetraodontidae</taxon>
        <taxon>Tetraodon</taxon>
    </lineage>
</organism>
<proteinExistence type="predicted"/>
<reference evidence="1" key="2">
    <citation type="submission" date="2004-02" db="EMBL/GenBank/DDBJ databases">
        <authorList>
            <consortium name="Genoscope"/>
            <consortium name="Whitehead Institute Centre for Genome Research"/>
        </authorList>
    </citation>
    <scope>NUCLEOTIDE SEQUENCE</scope>
</reference>
<accession>Q4SIZ5</accession>
<evidence type="ECO:0000313" key="1">
    <source>
        <dbReference type="EMBL" id="CAF99387.1"/>
    </source>
</evidence>